<dbReference type="PRINTS" id="PR00344">
    <property type="entry name" value="BCTRLSENSOR"/>
</dbReference>
<dbReference type="Pfam" id="PF13426">
    <property type="entry name" value="PAS_9"/>
    <property type="match status" value="1"/>
</dbReference>
<evidence type="ECO:0000259" key="6">
    <source>
        <dbReference type="PROSITE" id="PS50113"/>
    </source>
</evidence>
<dbReference type="Gene3D" id="1.10.287.130">
    <property type="match status" value="1"/>
</dbReference>
<dbReference type="InterPro" id="IPR000700">
    <property type="entry name" value="PAS-assoc_C"/>
</dbReference>
<dbReference type="PANTHER" id="PTHR43065">
    <property type="entry name" value="SENSOR HISTIDINE KINASE"/>
    <property type="match status" value="1"/>
</dbReference>
<dbReference type="EMBL" id="BSNF01000006">
    <property type="protein sequence ID" value="GLQ06090.1"/>
    <property type="molecule type" value="Genomic_DNA"/>
</dbReference>
<feature type="domain" description="Histidine kinase" evidence="4">
    <location>
        <begin position="532"/>
        <end position="756"/>
    </location>
</feature>
<dbReference type="PROSITE" id="PS50113">
    <property type="entry name" value="PAC"/>
    <property type="match status" value="2"/>
</dbReference>
<dbReference type="InterPro" id="IPR000014">
    <property type="entry name" value="PAS"/>
</dbReference>
<dbReference type="Pfam" id="PF12860">
    <property type="entry name" value="PAS_7"/>
    <property type="match status" value="1"/>
</dbReference>
<comment type="caution">
    <text evidence="7">The sequence shown here is derived from an EMBL/GenBank/DDBJ whole genome shotgun (WGS) entry which is preliminary data.</text>
</comment>
<dbReference type="Gene3D" id="3.30.450.20">
    <property type="entry name" value="PAS domain"/>
    <property type="match status" value="4"/>
</dbReference>
<dbReference type="NCBIfam" id="TIGR00229">
    <property type="entry name" value="sensory_box"/>
    <property type="match status" value="3"/>
</dbReference>
<reference evidence="7" key="2">
    <citation type="submission" date="2023-01" db="EMBL/GenBank/DDBJ databases">
        <title>Draft genome sequence of Sneathiella chinensis strain NBRC 103408.</title>
        <authorList>
            <person name="Sun Q."/>
            <person name="Mori K."/>
        </authorList>
    </citation>
    <scope>NUCLEOTIDE SEQUENCE</scope>
    <source>
        <strain evidence="7">NBRC 103408</strain>
    </source>
</reference>
<dbReference type="InterPro" id="IPR013655">
    <property type="entry name" value="PAS_fold_3"/>
</dbReference>
<dbReference type="SMART" id="SM00086">
    <property type="entry name" value="PAC"/>
    <property type="match status" value="4"/>
</dbReference>
<evidence type="ECO:0000259" key="5">
    <source>
        <dbReference type="PROSITE" id="PS50112"/>
    </source>
</evidence>
<dbReference type="InterPro" id="IPR003594">
    <property type="entry name" value="HATPase_dom"/>
</dbReference>
<dbReference type="InterPro" id="IPR001610">
    <property type="entry name" value="PAC"/>
</dbReference>
<dbReference type="SMART" id="SM00091">
    <property type="entry name" value="PAS"/>
    <property type="match status" value="4"/>
</dbReference>
<reference evidence="7" key="1">
    <citation type="journal article" date="2014" name="Int. J. Syst. Evol. Microbiol.">
        <title>Complete genome of a new Firmicutes species belonging to the dominant human colonic microbiota ('Ruminococcus bicirculans') reveals two chromosomes and a selective capacity to utilize plant glucans.</title>
        <authorList>
            <consortium name="NISC Comparative Sequencing Program"/>
            <person name="Wegmann U."/>
            <person name="Louis P."/>
            <person name="Goesmann A."/>
            <person name="Henrissat B."/>
            <person name="Duncan S.H."/>
            <person name="Flint H.J."/>
        </authorList>
    </citation>
    <scope>NUCLEOTIDE SEQUENCE</scope>
    <source>
        <strain evidence="7">NBRC 103408</strain>
    </source>
</reference>
<protein>
    <recommendedName>
        <fullName evidence="2">histidine kinase</fullName>
        <ecNumber evidence="2">2.7.13.3</ecNumber>
    </recommendedName>
</protein>
<dbReference type="InterPro" id="IPR036890">
    <property type="entry name" value="HATPase_C_sf"/>
</dbReference>
<evidence type="ECO:0000256" key="1">
    <source>
        <dbReference type="ARBA" id="ARBA00000085"/>
    </source>
</evidence>
<dbReference type="EC" id="2.7.13.3" evidence="2"/>
<evidence type="ECO:0000259" key="4">
    <source>
        <dbReference type="PROSITE" id="PS50109"/>
    </source>
</evidence>
<evidence type="ECO:0000313" key="8">
    <source>
        <dbReference type="Proteomes" id="UP001161409"/>
    </source>
</evidence>
<dbReference type="RefSeq" id="WP_169560156.1">
    <property type="nucleotide sequence ID" value="NZ_BSNF01000006.1"/>
</dbReference>
<gene>
    <name evidence="7" type="ORF">GCM10007924_13110</name>
</gene>
<dbReference type="Gene3D" id="3.30.565.10">
    <property type="entry name" value="Histidine kinase-like ATPase, C-terminal domain"/>
    <property type="match status" value="1"/>
</dbReference>
<dbReference type="InterPro" id="IPR003661">
    <property type="entry name" value="HisK_dim/P_dom"/>
</dbReference>
<sequence>MDVEVVQQDPVFRALDTMSDAMTVFNRNGALIYFNNSLLKLYGFTGDQVRLGMLFADLLELVEAQEAPQATGAAEGGGTSQMPYPDFSDRKDWEFEIPLADGRWVRCAGSWTEEELLICFQKDITAQVLEDRERNRLHALYRAAFDANNHLGSITVLETGKFIDVNDGWCQKSGYRREEAIGKTALELNIWASPAERERLVAALQATSKLDHFPMVMRTRQGELRNIVLNTEVISVGGVRCLFLSAIDVTDSLEMRRAFEITENRVRAIFDNAPIGMALYNQALSRVVVANDEYYRVLGRSPAELEHLGWRGITHPDDLVRDGTYYDRLIRAEIPGYETEKRFVHPDGAVVWVNVSVVGIEPGKDGMFTHHLVMVTDITEKKKTAVALEAVQDRLRDFTSVSADWYWEIDHEGRLAYLSIQDSEGGETQPEQYAGQDVFEILQRQSDDQESLQLYSEKVANREAFRDLSHFRIDPQTGQKQWIRTSGKPFYDSQGGYLGFRGSATDVTEQVELEEKLIQAQKMEAVGQLTGGIAHDFNNLLAVIQGNAEIVRENLEQGGEVSLAQVDTIIRAVMRGAELTQSMLAFSRKQNLRPRAFDVRPCIEGMAVILRRVLGEAVEVKTAFDDGLWDCLADQGKVENALLNLSINARDAMPEGGVLTLEARNAVLDNGDAARLRDLKPGDYVVLTVRDTGVGMTPEQLEHVFEPFYTTKEIGKGTGLGLSMVYGFARQSGGHVAIDSVPGRGTVVRLYLPVATPSA</sequence>
<keyword evidence="3" id="KW-0597">Phosphoprotein</keyword>
<evidence type="ECO:0000256" key="3">
    <source>
        <dbReference type="ARBA" id="ARBA00022553"/>
    </source>
</evidence>
<dbReference type="PROSITE" id="PS50109">
    <property type="entry name" value="HIS_KIN"/>
    <property type="match status" value="1"/>
</dbReference>
<keyword evidence="8" id="KW-1185">Reference proteome</keyword>
<dbReference type="InterPro" id="IPR005467">
    <property type="entry name" value="His_kinase_dom"/>
</dbReference>
<dbReference type="Proteomes" id="UP001161409">
    <property type="component" value="Unassembled WGS sequence"/>
</dbReference>
<comment type="catalytic activity">
    <reaction evidence="1">
        <text>ATP + protein L-histidine = ADP + protein N-phospho-L-histidine.</text>
        <dbReference type="EC" id="2.7.13.3"/>
    </reaction>
</comment>
<dbReference type="CDD" id="cd16919">
    <property type="entry name" value="HATPase_CckA-like"/>
    <property type="match status" value="1"/>
</dbReference>
<dbReference type="PANTHER" id="PTHR43065:SF49">
    <property type="entry name" value="HISTIDINE KINASE"/>
    <property type="match status" value="1"/>
</dbReference>
<dbReference type="Pfam" id="PF02518">
    <property type="entry name" value="HATPase_c"/>
    <property type="match status" value="1"/>
</dbReference>
<feature type="domain" description="PAS" evidence="5">
    <location>
        <begin position="7"/>
        <end position="49"/>
    </location>
</feature>
<evidence type="ECO:0000313" key="7">
    <source>
        <dbReference type="EMBL" id="GLQ06090.1"/>
    </source>
</evidence>
<organism evidence="7 8">
    <name type="scientific">Sneathiella chinensis</name>
    <dbReference type="NCBI Taxonomy" id="349750"/>
    <lineage>
        <taxon>Bacteria</taxon>
        <taxon>Pseudomonadati</taxon>
        <taxon>Pseudomonadota</taxon>
        <taxon>Alphaproteobacteria</taxon>
        <taxon>Sneathiellales</taxon>
        <taxon>Sneathiellaceae</taxon>
        <taxon>Sneathiella</taxon>
    </lineage>
</organism>
<dbReference type="SMART" id="SM00388">
    <property type="entry name" value="HisKA"/>
    <property type="match status" value="1"/>
</dbReference>
<dbReference type="CDD" id="cd00082">
    <property type="entry name" value="HisKA"/>
    <property type="match status" value="1"/>
</dbReference>
<dbReference type="Pfam" id="PF00512">
    <property type="entry name" value="HisKA"/>
    <property type="match status" value="1"/>
</dbReference>
<name>A0ABQ5U1P1_9PROT</name>
<feature type="domain" description="PAC" evidence="6">
    <location>
        <begin position="337"/>
        <end position="390"/>
    </location>
</feature>
<dbReference type="InterPro" id="IPR036097">
    <property type="entry name" value="HisK_dim/P_sf"/>
</dbReference>
<accession>A0ABQ5U1P1</accession>
<dbReference type="Pfam" id="PF08447">
    <property type="entry name" value="PAS_3"/>
    <property type="match status" value="1"/>
</dbReference>
<dbReference type="Pfam" id="PF08448">
    <property type="entry name" value="PAS_4"/>
    <property type="match status" value="1"/>
</dbReference>
<dbReference type="CDD" id="cd00130">
    <property type="entry name" value="PAS"/>
    <property type="match status" value="3"/>
</dbReference>
<dbReference type="SUPFAM" id="SSF47384">
    <property type="entry name" value="Homodimeric domain of signal transducing histidine kinase"/>
    <property type="match status" value="1"/>
</dbReference>
<feature type="domain" description="PAC" evidence="6">
    <location>
        <begin position="467"/>
        <end position="519"/>
    </location>
</feature>
<proteinExistence type="predicted"/>
<evidence type="ECO:0000256" key="2">
    <source>
        <dbReference type="ARBA" id="ARBA00012438"/>
    </source>
</evidence>
<dbReference type="InterPro" id="IPR013656">
    <property type="entry name" value="PAS_4"/>
</dbReference>
<dbReference type="SUPFAM" id="SSF55874">
    <property type="entry name" value="ATPase domain of HSP90 chaperone/DNA topoisomerase II/histidine kinase"/>
    <property type="match status" value="1"/>
</dbReference>
<dbReference type="InterPro" id="IPR004358">
    <property type="entry name" value="Sig_transdc_His_kin-like_C"/>
</dbReference>
<dbReference type="PROSITE" id="PS50112">
    <property type="entry name" value="PAS"/>
    <property type="match status" value="1"/>
</dbReference>
<dbReference type="SUPFAM" id="SSF55785">
    <property type="entry name" value="PYP-like sensor domain (PAS domain)"/>
    <property type="match status" value="4"/>
</dbReference>
<dbReference type="InterPro" id="IPR035965">
    <property type="entry name" value="PAS-like_dom_sf"/>
</dbReference>
<dbReference type="SMART" id="SM00387">
    <property type="entry name" value="HATPase_c"/>
    <property type="match status" value="1"/>
</dbReference>